<protein>
    <submittedName>
        <fullName evidence="1">25170_t:CDS:1</fullName>
    </submittedName>
</protein>
<sequence>QSKAYQELDQVIGHSCLPEVSDEQNISYIRAMIKEGQRYSNSIVILNQYGIHMNEKRYENPKEFKSERFLGVTESSVALTNGNYENRDHFGFGAGRRLCTGMHMAEGELLLGVSRLLWCFRIENASPLGKDGKPIPTDLDKARIGITIWPEEYHYR</sequence>
<keyword evidence="2" id="KW-1185">Reference proteome</keyword>
<proteinExistence type="predicted"/>
<evidence type="ECO:0000313" key="2">
    <source>
        <dbReference type="Proteomes" id="UP000789920"/>
    </source>
</evidence>
<feature type="non-terminal residue" evidence="1">
    <location>
        <position position="1"/>
    </location>
</feature>
<gene>
    <name evidence="1" type="ORF">RPERSI_LOCUS10020</name>
</gene>
<dbReference type="Proteomes" id="UP000789920">
    <property type="component" value="Unassembled WGS sequence"/>
</dbReference>
<dbReference type="EMBL" id="CAJVQC010019382">
    <property type="protein sequence ID" value="CAG8700847.1"/>
    <property type="molecule type" value="Genomic_DNA"/>
</dbReference>
<comment type="caution">
    <text evidence="1">The sequence shown here is derived from an EMBL/GenBank/DDBJ whole genome shotgun (WGS) entry which is preliminary data.</text>
</comment>
<accession>A0ACA9PFD6</accession>
<evidence type="ECO:0000313" key="1">
    <source>
        <dbReference type="EMBL" id="CAG8700847.1"/>
    </source>
</evidence>
<reference evidence="1" key="1">
    <citation type="submission" date="2021-06" db="EMBL/GenBank/DDBJ databases">
        <authorList>
            <person name="Kallberg Y."/>
            <person name="Tangrot J."/>
            <person name="Rosling A."/>
        </authorList>
    </citation>
    <scope>NUCLEOTIDE SEQUENCE</scope>
    <source>
        <strain evidence="1">MA461A</strain>
    </source>
</reference>
<organism evidence="1 2">
    <name type="scientific">Racocetra persica</name>
    <dbReference type="NCBI Taxonomy" id="160502"/>
    <lineage>
        <taxon>Eukaryota</taxon>
        <taxon>Fungi</taxon>
        <taxon>Fungi incertae sedis</taxon>
        <taxon>Mucoromycota</taxon>
        <taxon>Glomeromycotina</taxon>
        <taxon>Glomeromycetes</taxon>
        <taxon>Diversisporales</taxon>
        <taxon>Gigasporaceae</taxon>
        <taxon>Racocetra</taxon>
    </lineage>
</organism>
<name>A0ACA9PFD6_9GLOM</name>